<evidence type="ECO:0000256" key="5">
    <source>
        <dbReference type="HAMAP-Rule" id="MF_01609"/>
    </source>
</evidence>
<comment type="function">
    <text evidence="5">ATP-dependent carboxylate-amine ligase which exhibits weak glutamate--cysteine ligase activity.</text>
</comment>
<dbReference type="Proteomes" id="UP000053271">
    <property type="component" value="Unassembled WGS sequence"/>
</dbReference>
<dbReference type="InterPro" id="IPR011793">
    <property type="entry name" value="YbdK"/>
</dbReference>
<keyword evidence="3 5" id="KW-0067">ATP-binding</keyword>
<dbReference type="AlphaFoldDB" id="A0A101QNG8"/>
<keyword evidence="1 5" id="KW-0436">Ligase</keyword>
<comment type="catalytic activity">
    <reaction evidence="4 5">
        <text>L-cysteine + L-glutamate + ATP = gamma-L-glutamyl-L-cysteine + ADP + phosphate + H(+)</text>
        <dbReference type="Rhea" id="RHEA:13285"/>
        <dbReference type="ChEBI" id="CHEBI:15378"/>
        <dbReference type="ChEBI" id="CHEBI:29985"/>
        <dbReference type="ChEBI" id="CHEBI:30616"/>
        <dbReference type="ChEBI" id="CHEBI:35235"/>
        <dbReference type="ChEBI" id="CHEBI:43474"/>
        <dbReference type="ChEBI" id="CHEBI:58173"/>
        <dbReference type="ChEBI" id="CHEBI:456216"/>
        <dbReference type="EC" id="6.3.2.2"/>
    </reaction>
</comment>
<dbReference type="HAMAP" id="MF_01609">
    <property type="entry name" value="Glu_cys_ligase_2"/>
    <property type="match status" value="1"/>
</dbReference>
<dbReference type="InterPro" id="IPR014746">
    <property type="entry name" value="Gln_synth/guanido_kin_cat_dom"/>
</dbReference>
<gene>
    <name evidence="6" type="ORF">AQJ30_35815</name>
</gene>
<evidence type="ECO:0000256" key="1">
    <source>
        <dbReference type="ARBA" id="ARBA00022598"/>
    </source>
</evidence>
<dbReference type="STRING" id="68231.AQJ30_35815"/>
<comment type="caution">
    <text evidence="6">The sequence shown here is derived from an EMBL/GenBank/DDBJ whole genome shotgun (WGS) entry which is preliminary data.</text>
</comment>
<dbReference type="PANTHER" id="PTHR36510">
    <property type="entry name" value="GLUTAMATE--CYSTEINE LIGASE 2-RELATED"/>
    <property type="match status" value="1"/>
</dbReference>
<sequence length="365" mass="39358">MTRTLGVEEEYLLMDATTGLLAPHAEKVRSAAGLEPFVAPQEIQAELLQAQVEVVTPICGALEEVGGHLLRLRHAVAQAAAAHGCRVVASGTPPLPRGAPVTVTELPRYRALERQAPQLVAEQLVNGMHVHVAVPGRYVGVQVLNRIRGWLPVLTAMAANSPLWEGHDTGFASWRTVVFDRWPVSGIPPAFADDTDYDRRIGRLVETGVIGDTGQLYWQARLSERCPTVEVRCMDVQLRTEDAVMFAGLVRGLVETAEREAVAGRPAPDTPPELLQVAMWQAARHGLGAELVDPEGRRCRAGDAVSQLLEHVEPALEVAGDTREVTSLVHRLFQEGTGADRQREALARGGPAGVVDLVTDTGALP</sequence>
<keyword evidence="7" id="KW-1185">Reference proteome</keyword>
<evidence type="ECO:0000256" key="2">
    <source>
        <dbReference type="ARBA" id="ARBA00022741"/>
    </source>
</evidence>
<dbReference type="PANTHER" id="PTHR36510:SF1">
    <property type="entry name" value="GLUTAMATE--CYSTEINE LIGASE 2-RELATED"/>
    <property type="match status" value="1"/>
</dbReference>
<accession>A0A101QNG8</accession>
<dbReference type="InterPro" id="IPR050141">
    <property type="entry name" value="GCL_type2/YbdK_subfam"/>
</dbReference>
<reference evidence="6 7" key="1">
    <citation type="submission" date="2015-10" db="EMBL/GenBank/DDBJ databases">
        <title>Draft genome sequence of Streptomyces longwoodensis DSM 41677, type strain for the species Streptomyces longwoodensis.</title>
        <authorList>
            <person name="Ruckert C."/>
            <person name="Winkler A."/>
            <person name="Kalinowski J."/>
            <person name="Kampfer P."/>
            <person name="Glaeser S."/>
        </authorList>
    </citation>
    <scope>NUCLEOTIDE SEQUENCE [LARGE SCALE GENOMIC DNA]</scope>
    <source>
        <strain evidence="6 7">DSM 41677</strain>
    </source>
</reference>
<dbReference type="InterPro" id="IPR006336">
    <property type="entry name" value="GCS2"/>
</dbReference>
<dbReference type="GO" id="GO:0042398">
    <property type="term" value="P:modified amino acid biosynthetic process"/>
    <property type="evidence" value="ECO:0007669"/>
    <property type="project" value="InterPro"/>
</dbReference>
<organism evidence="6 7">
    <name type="scientific">Streptomyces longwoodensis</name>
    <dbReference type="NCBI Taxonomy" id="68231"/>
    <lineage>
        <taxon>Bacteria</taxon>
        <taxon>Bacillati</taxon>
        <taxon>Actinomycetota</taxon>
        <taxon>Actinomycetes</taxon>
        <taxon>Kitasatosporales</taxon>
        <taxon>Streptomycetaceae</taxon>
        <taxon>Streptomyces</taxon>
    </lineage>
</organism>
<protein>
    <recommendedName>
        <fullName evidence="5">Putative glutamate--cysteine ligase 2</fullName>
        <ecNumber evidence="5">6.3.2.2</ecNumber>
    </recommendedName>
    <alternativeName>
        <fullName evidence="5">Gamma-glutamylcysteine synthetase 2</fullName>
        <shortName evidence="5">GCS 2</shortName>
        <shortName evidence="5">Gamma-GCS 2</shortName>
    </alternativeName>
</protein>
<dbReference type="NCBIfam" id="NF010041">
    <property type="entry name" value="PRK13517.1-1"/>
    <property type="match status" value="1"/>
</dbReference>
<evidence type="ECO:0000313" key="7">
    <source>
        <dbReference type="Proteomes" id="UP000053271"/>
    </source>
</evidence>
<dbReference type="SUPFAM" id="SSF55931">
    <property type="entry name" value="Glutamine synthetase/guanido kinase"/>
    <property type="match status" value="1"/>
</dbReference>
<dbReference type="Pfam" id="PF04107">
    <property type="entry name" value="GCS2"/>
    <property type="match status" value="1"/>
</dbReference>
<evidence type="ECO:0000313" key="6">
    <source>
        <dbReference type="EMBL" id="KUN33090.1"/>
    </source>
</evidence>
<dbReference type="GO" id="GO:0005524">
    <property type="term" value="F:ATP binding"/>
    <property type="evidence" value="ECO:0007669"/>
    <property type="project" value="UniProtKB-KW"/>
</dbReference>
<evidence type="ECO:0000256" key="3">
    <source>
        <dbReference type="ARBA" id="ARBA00022840"/>
    </source>
</evidence>
<evidence type="ECO:0000256" key="4">
    <source>
        <dbReference type="ARBA" id="ARBA00048819"/>
    </source>
</evidence>
<dbReference type="EMBL" id="LMWS01000059">
    <property type="protein sequence ID" value="KUN33090.1"/>
    <property type="molecule type" value="Genomic_DNA"/>
</dbReference>
<proteinExistence type="inferred from homology"/>
<keyword evidence="2 5" id="KW-0547">Nucleotide-binding</keyword>
<dbReference type="EC" id="6.3.2.2" evidence="5"/>
<dbReference type="Gene3D" id="3.30.590.20">
    <property type="match status" value="1"/>
</dbReference>
<dbReference type="GO" id="GO:0004357">
    <property type="term" value="F:glutamate-cysteine ligase activity"/>
    <property type="evidence" value="ECO:0007669"/>
    <property type="project" value="UniProtKB-EC"/>
</dbReference>
<comment type="similarity">
    <text evidence="5">Belongs to the glutamate--cysteine ligase type 2 family. YbdK subfamily.</text>
</comment>
<dbReference type="NCBIfam" id="TIGR02050">
    <property type="entry name" value="gshA_cyan_rel"/>
    <property type="match status" value="1"/>
</dbReference>
<name>A0A101QNG8_9ACTN</name>